<feature type="region of interest" description="Disordered" evidence="1">
    <location>
        <begin position="50"/>
        <end position="81"/>
    </location>
</feature>
<dbReference type="EMBL" id="AP022591">
    <property type="protein sequence ID" value="BBY44267.1"/>
    <property type="molecule type" value="Genomic_DNA"/>
</dbReference>
<feature type="compositionally biased region" description="Polar residues" evidence="1">
    <location>
        <begin position="58"/>
        <end position="68"/>
    </location>
</feature>
<proteinExistence type="predicted"/>
<name>A0A7I7RID6_MYCCF</name>
<organism evidence="2 3">
    <name type="scientific">Mycolicibacterium celeriflavum</name>
    <name type="common">Mycobacterium celeriflavum</name>
    <dbReference type="NCBI Taxonomy" id="1249101"/>
    <lineage>
        <taxon>Bacteria</taxon>
        <taxon>Bacillati</taxon>
        <taxon>Actinomycetota</taxon>
        <taxon>Actinomycetes</taxon>
        <taxon>Mycobacteriales</taxon>
        <taxon>Mycobacteriaceae</taxon>
        <taxon>Mycolicibacterium</taxon>
    </lineage>
</organism>
<evidence type="ECO:0000256" key="1">
    <source>
        <dbReference type="SAM" id="MobiDB-lite"/>
    </source>
</evidence>
<gene>
    <name evidence="2" type="ORF">MCEL_25620</name>
</gene>
<dbReference type="KEGG" id="mcee:MCEL_25620"/>
<accession>A0A7I7RID6</accession>
<dbReference type="AlphaFoldDB" id="A0A7I7RID6"/>
<evidence type="ECO:0000313" key="3">
    <source>
        <dbReference type="Proteomes" id="UP000466431"/>
    </source>
</evidence>
<protein>
    <submittedName>
        <fullName evidence="2">Uncharacterized protein</fullName>
    </submittedName>
</protein>
<reference evidence="2 3" key="1">
    <citation type="journal article" date="2019" name="Emerg. Microbes Infect.">
        <title>Comprehensive subspecies identification of 175 nontuberculous mycobacteria species based on 7547 genomic profiles.</title>
        <authorList>
            <person name="Matsumoto Y."/>
            <person name="Kinjo T."/>
            <person name="Motooka D."/>
            <person name="Nabeya D."/>
            <person name="Jung N."/>
            <person name="Uechi K."/>
            <person name="Horii T."/>
            <person name="Iida T."/>
            <person name="Fujita J."/>
            <person name="Nakamura S."/>
        </authorList>
    </citation>
    <scope>NUCLEOTIDE SEQUENCE [LARGE SCALE GENOMIC DNA]</scope>
    <source>
        <strain evidence="2 3">JCM 18439</strain>
    </source>
</reference>
<sequence>MLEMIACAVDRKVDLSQQYADTDDPKLRIRLSGELRLLQAHITQLLKQVKTNLPAPPSRTTQKASQAARTDGGAGGMVRARRDGWGRGRGLVVAGLYAALFERERKECAEIDPRTLPQLNAHSSRPRTVVETGTHSPALLAALEAGDPVTLEGRQLRGRSLPGMPLRRDQRSTGSRSIRTIG</sequence>
<feature type="region of interest" description="Disordered" evidence="1">
    <location>
        <begin position="156"/>
        <end position="182"/>
    </location>
</feature>
<keyword evidence="3" id="KW-1185">Reference proteome</keyword>
<evidence type="ECO:0000313" key="2">
    <source>
        <dbReference type="EMBL" id="BBY44267.1"/>
    </source>
</evidence>
<dbReference type="Proteomes" id="UP000466431">
    <property type="component" value="Chromosome"/>
</dbReference>
<feature type="compositionally biased region" description="Polar residues" evidence="1">
    <location>
        <begin position="172"/>
        <end position="182"/>
    </location>
</feature>